<dbReference type="GO" id="GO:0019843">
    <property type="term" value="F:rRNA binding"/>
    <property type="evidence" value="ECO:0007669"/>
    <property type="project" value="UniProtKB-UniRule"/>
</dbReference>
<evidence type="ECO:0000256" key="8">
    <source>
        <dbReference type="SAM" id="Coils"/>
    </source>
</evidence>
<dbReference type="InterPro" id="IPR005747">
    <property type="entry name" value="MutS2"/>
</dbReference>
<dbReference type="InterPro" id="IPR002625">
    <property type="entry name" value="Smr_dom"/>
</dbReference>
<comment type="function">
    <text evidence="7">Endonuclease that is involved in the suppression of homologous recombination and thus may have a key role in the control of bacterial genetic diversity.</text>
</comment>
<evidence type="ECO:0000259" key="9">
    <source>
        <dbReference type="PROSITE" id="PS50828"/>
    </source>
</evidence>
<evidence type="ECO:0000256" key="3">
    <source>
        <dbReference type="ARBA" id="ARBA00022801"/>
    </source>
</evidence>
<organism evidence="10 11">
    <name type="scientific">Cyclobacterium amurskyense</name>
    <dbReference type="NCBI Taxonomy" id="320787"/>
    <lineage>
        <taxon>Bacteria</taxon>
        <taxon>Pseudomonadati</taxon>
        <taxon>Bacteroidota</taxon>
        <taxon>Cytophagia</taxon>
        <taxon>Cytophagales</taxon>
        <taxon>Cyclobacteriaceae</taxon>
        <taxon>Cyclobacterium</taxon>
    </lineage>
</organism>
<keyword evidence="6 7" id="KW-0238">DNA-binding</keyword>
<keyword evidence="1 7" id="KW-0699">rRNA-binding</keyword>
<keyword evidence="11" id="KW-1185">Reference proteome</keyword>
<dbReference type="InterPro" id="IPR036187">
    <property type="entry name" value="DNA_mismatch_repair_MutS_sf"/>
</dbReference>
<dbReference type="PROSITE" id="PS50828">
    <property type="entry name" value="SMR"/>
    <property type="match status" value="1"/>
</dbReference>
<evidence type="ECO:0000256" key="1">
    <source>
        <dbReference type="ARBA" id="ARBA00022730"/>
    </source>
</evidence>
<dbReference type="GO" id="GO:0004519">
    <property type="term" value="F:endonuclease activity"/>
    <property type="evidence" value="ECO:0007669"/>
    <property type="project" value="UniProtKB-UniRule"/>
</dbReference>
<keyword evidence="8" id="KW-0175">Coiled coil</keyword>
<dbReference type="Pfam" id="PF00488">
    <property type="entry name" value="MutS_V"/>
    <property type="match status" value="1"/>
</dbReference>
<feature type="binding site" evidence="7">
    <location>
        <begin position="343"/>
        <end position="350"/>
    </location>
    <ligand>
        <name>ATP</name>
        <dbReference type="ChEBI" id="CHEBI:30616"/>
    </ligand>
</feature>
<evidence type="ECO:0000313" key="11">
    <source>
        <dbReference type="Proteomes" id="UP000036520"/>
    </source>
</evidence>
<dbReference type="GO" id="GO:0072344">
    <property type="term" value="P:rescue of stalled ribosome"/>
    <property type="evidence" value="ECO:0007669"/>
    <property type="project" value="UniProtKB-UniRule"/>
</dbReference>
<dbReference type="PIRSF" id="PIRSF005814">
    <property type="entry name" value="MutS_YshD"/>
    <property type="match status" value="1"/>
</dbReference>
<dbReference type="InterPro" id="IPR036063">
    <property type="entry name" value="Smr_dom_sf"/>
</dbReference>
<dbReference type="EC" id="3.1.-.-" evidence="7"/>
<dbReference type="EMBL" id="CP012040">
    <property type="protein sequence ID" value="AKP50289.1"/>
    <property type="molecule type" value="Genomic_DNA"/>
</dbReference>
<evidence type="ECO:0000256" key="4">
    <source>
        <dbReference type="ARBA" id="ARBA00022840"/>
    </source>
</evidence>
<keyword evidence="4 7" id="KW-0067">ATP-binding</keyword>
<comment type="subunit">
    <text evidence="7">Homodimer. Binds to stalled ribosomes, contacting rRNA.</text>
</comment>
<dbReference type="SMART" id="SM00533">
    <property type="entry name" value="MUTSd"/>
    <property type="match status" value="1"/>
</dbReference>
<evidence type="ECO:0000256" key="5">
    <source>
        <dbReference type="ARBA" id="ARBA00022884"/>
    </source>
</evidence>
<dbReference type="GO" id="GO:0045910">
    <property type="term" value="P:negative regulation of DNA recombination"/>
    <property type="evidence" value="ECO:0007669"/>
    <property type="project" value="InterPro"/>
</dbReference>
<dbReference type="PANTHER" id="PTHR48466:SF2">
    <property type="entry name" value="OS10G0509000 PROTEIN"/>
    <property type="match status" value="1"/>
</dbReference>
<dbReference type="SMART" id="SM00463">
    <property type="entry name" value="SMR"/>
    <property type="match status" value="1"/>
</dbReference>
<dbReference type="GO" id="GO:0140664">
    <property type="term" value="F:ATP-dependent DNA damage sensor activity"/>
    <property type="evidence" value="ECO:0007669"/>
    <property type="project" value="InterPro"/>
</dbReference>
<reference evidence="10 11" key="1">
    <citation type="submission" date="2015-07" db="EMBL/GenBank/DDBJ databases">
        <authorList>
            <person name="Kim K.M."/>
        </authorList>
    </citation>
    <scope>NUCLEOTIDE SEQUENCE [LARGE SCALE GENOMIC DNA]</scope>
    <source>
        <strain evidence="10 11">KCTC 12363</strain>
    </source>
</reference>
<proteinExistence type="inferred from homology"/>
<comment type="function">
    <text evidence="7">Acts as a ribosome collision sensor, splitting the ribosome into its 2 subunits. Detects stalled/collided 70S ribosomes which it binds and splits by an ATP-hydrolysis driven conformational change. Acts upstream of the ribosome quality control system (RQC), a ribosome-associated complex that mediates the extraction of incompletely synthesized nascent chains from stalled ribosomes and their subsequent degradation. Probably generates substrates for RQC.</text>
</comment>
<dbReference type="Pfam" id="PF20297">
    <property type="entry name" value="MSSS"/>
    <property type="match status" value="1"/>
</dbReference>
<gene>
    <name evidence="7" type="primary">mutS2</name>
    <name evidence="7" type="synonym">rqcU</name>
    <name evidence="10" type="ORF">CA2015_0831</name>
</gene>
<keyword evidence="7 10" id="KW-0255">Endonuclease</keyword>
<keyword evidence="7" id="KW-0540">Nuclease</keyword>
<dbReference type="GO" id="GO:0005524">
    <property type="term" value="F:ATP binding"/>
    <property type="evidence" value="ECO:0007669"/>
    <property type="project" value="UniProtKB-UniRule"/>
</dbReference>
<dbReference type="PATRIC" id="fig|320787.5.peg.928"/>
<dbReference type="SUPFAM" id="SSF160443">
    <property type="entry name" value="SMR domain-like"/>
    <property type="match status" value="1"/>
</dbReference>
<dbReference type="InterPro" id="IPR000432">
    <property type="entry name" value="DNA_mismatch_repair_MutS_C"/>
</dbReference>
<dbReference type="GO" id="GO:0030983">
    <property type="term" value="F:mismatched DNA binding"/>
    <property type="evidence" value="ECO:0007669"/>
    <property type="project" value="InterPro"/>
</dbReference>
<dbReference type="Pfam" id="PF01713">
    <property type="entry name" value="Smr"/>
    <property type="match status" value="1"/>
</dbReference>
<evidence type="ECO:0000256" key="2">
    <source>
        <dbReference type="ARBA" id="ARBA00022741"/>
    </source>
</evidence>
<keyword evidence="2 7" id="KW-0547">Nucleotide-binding</keyword>
<dbReference type="SMART" id="SM00534">
    <property type="entry name" value="MUTSac"/>
    <property type="match status" value="1"/>
</dbReference>
<feature type="coiled-coil region" evidence="8">
    <location>
        <begin position="588"/>
        <end position="622"/>
    </location>
</feature>
<protein>
    <recommendedName>
        <fullName evidence="7">Endonuclease MutS2</fullName>
        <ecNumber evidence="7">3.1.-.-</ecNumber>
    </recommendedName>
    <alternativeName>
        <fullName evidence="7">Ribosome-associated protein quality control-upstream factor</fullName>
        <shortName evidence="7">RQC-upstream factor</shortName>
        <shortName evidence="7">RqcU</shortName>
        <ecNumber evidence="7">3.6.4.-</ecNumber>
    </alternativeName>
</protein>
<dbReference type="GO" id="GO:0016887">
    <property type="term" value="F:ATP hydrolysis activity"/>
    <property type="evidence" value="ECO:0007669"/>
    <property type="project" value="InterPro"/>
</dbReference>
<dbReference type="InterPro" id="IPR007696">
    <property type="entry name" value="DNA_mismatch_repair_MutS_core"/>
</dbReference>
<name>A0A0H4P7Z4_9BACT</name>
<dbReference type="STRING" id="320787.CA2015_0831"/>
<sequence>MKLYPDNLEEKIDFDKIKDLIRQECTGVLGADFVKKIAFSKDRRLLSRLLTQTEEFRQILVSGDPFPSNNYINIYPYLNKAKIEGTFLFEEDFHEIRLGLKTLAGCVLFFKKNAEEYPQLHQLLGMVEEDILLEFSINKVLDDKGKIKDNASKELNIVRTQLAYEENRIRKVLDSIYRSAKSQGFTPEDASITIRGGRMVIPVLAEYKRRIKGFIHDESATGQTVYLEPAEVLDINNDIKDLLYMERREVQKILTKLTDELREYIPTLRRAFYFLGMIDFIRAKAKFAIKINGINPEMVKEREMSWIKARHPLLEMSLKQQQKEIVPVTIKLDPNNRVLVISGPNAGGKSVTLKTVALVQFMYQCGLLVPMEPKSKCAIFDQFFIDIGDEQNIENDLSTYSSHLMNMKHFTFYANKKTLFFIDEFGTGTEPQFGGAIAEAILIALNKSGAFGLVTTHYGNLKQLASKSQGMVNGAMRFDVDRLEPLYELEIGKPGSSFAFEIAGKIGIPKEIVLHAKAQIGETRVRYDKLLLKVESEKSKYENLMAEVERKDRLLAIKLREYNSLKATLDSQQKVILNEAKAQAKVLLDDTNRKIENTIRSIKESQANKEATKQIRKELDEHKEAIKPEKKPVERKETIKVVGGTITAGDQVRIKDNGALAEVLEIKGKQASVTIGDLKSTVKLNRLEKISNTSLKKEKKAIAKRISYDTSSKMANFSPNLDIRGKRGEEVFMLVQNFIDDAFMLGINDVKVIHGKGDGILRELTRNLLRESSSVAGFSDEHADRGGSGVTLVQFKD</sequence>
<dbReference type="GO" id="GO:0043023">
    <property type="term" value="F:ribosomal large subunit binding"/>
    <property type="evidence" value="ECO:0007669"/>
    <property type="project" value="UniProtKB-UniRule"/>
</dbReference>
<dbReference type="SUPFAM" id="SSF52540">
    <property type="entry name" value="P-loop containing nucleoside triphosphate hydrolases"/>
    <property type="match status" value="1"/>
</dbReference>
<evidence type="ECO:0000256" key="6">
    <source>
        <dbReference type="ARBA" id="ARBA00023125"/>
    </source>
</evidence>
<dbReference type="InterPro" id="IPR046893">
    <property type="entry name" value="MSSS"/>
</dbReference>
<feature type="domain" description="Smr" evidence="9">
    <location>
        <begin position="721"/>
        <end position="796"/>
    </location>
</feature>
<dbReference type="RefSeq" id="WP_048640746.1">
    <property type="nucleotide sequence ID" value="NZ_CP012040.1"/>
</dbReference>
<dbReference type="PANTHER" id="PTHR48466">
    <property type="entry name" value="OS10G0509000 PROTEIN-RELATED"/>
    <property type="match status" value="1"/>
</dbReference>
<accession>A0A0H4P7Z4</accession>
<evidence type="ECO:0000313" key="10">
    <source>
        <dbReference type="EMBL" id="AKP50289.1"/>
    </source>
</evidence>
<dbReference type="Gene3D" id="3.40.50.300">
    <property type="entry name" value="P-loop containing nucleotide triphosphate hydrolases"/>
    <property type="match status" value="1"/>
</dbReference>
<dbReference type="KEGG" id="camu:CA2015_0831"/>
<dbReference type="Proteomes" id="UP000036520">
    <property type="component" value="Chromosome"/>
</dbReference>
<dbReference type="AlphaFoldDB" id="A0A0H4P7Z4"/>
<evidence type="ECO:0000256" key="7">
    <source>
        <dbReference type="HAMAP-Rule" id="MF_00092"/>
    </source>
</evidence>
<keyword evidence="5 7" id="KW-0694">RNA-binding</keyword>
<comment type="similarity">
    <text evidence="7">Belongs to the DNA mismatch repair MutS family. MutS2 subfamily.</text>
</comment>
<feature type="coiled-coil region" evidence="8">
    <location>
        <begin position="527"/>
        <end position="554"/>
    </location>
</feature>
<dbReference type="HAMAP" id="MF_00092">
    <property type="entry name" value="MutS2"/>
    <property type="match status" value="1"/>
</dbReference>
<dbReference type="NCBIfam" id="TIGR01069">
    <property type="entry name" value="mutS2"/>
    <property type="match status" value="1"/>
</dbReference>
<dbReference type="SUPFAM" id="SSF48334">
    <property type="entry name" value="DNA repair protein MutS, domain III"/>
    <property type="match status" value="1"/>
</dbReference>
<dbReference type="InterPro" id="IPR027417">
    <property type="entry name" value="P-loop_NTPase"/>
</dbReference>
<dbReference type="InterPro" id="IPR045076">
    <property type="entry name" value="MutS"/>
</dbReference>
<keyword evidence="3 7" id="KW-0378">Hydrolase</keyword>
<dbReference type="OrthoDB" id="9808166at2"/>
<dbReference type="EC" id="3.6.4.-" evidence="7"/>
<dbReference type="Gene3D" id="3.30.1370.110">
    <property type="match status" value="1"/>
</dbReference>
<dbReference type="GO" id="GO:0006298">
    <property type="term" value="P:mismatch repair"/>
    <property type="evidence" value="ECO:0007669"/>
    <property type="project" value="InterPro"/>
</dbReference>